<accession>A0A0R3PDC8</accession>
<reference evidence="3" key="1">
    <citation type="submission" date="2017-02" db="UniProtKB">
        <authorList>
            <consortium name="WormBaseParasite"/>
        </authorList>
    </citation>
    <scope>IDENTIFICATION</scope>
</reference>
<keyword evidence="2" id="KW-1185">Reference proteome</keyword>
<name>A0A0R3PDC8_ANGCS</name>
<dbReference type="AlphaFoldDB" id="A0A0R3PDC8"/>
<dbReference type="Proteomes" id="UP000267027">
    <property type="component" value="Unassembled WGS sequence"/>
</dbReference>
<evidence type="ECO:0000313" key="1">
    <source>
        <dbReference type="EMBL" id="VDM53512.1"/>
    </source>
</evidence>
<protein>
    <submittedName>
        <fullName evidence="1 3">Uncharacterized protein</fullName>
    </submittedName>
</protein>
<proteinExistence type="predicted"/>
<dbReference type="EMBL" id="UYYA01000325">
    <property type="protein sequence ID" value="VDM53512.1"/>
    <property type="molecule type" value="Genomic_DNA"/>
</dbReference>
<evidence type="ECO:0000313" key="2">
    <source>
        <dbReference type="Proteomes" id="UP000267027"/>
    </source>
</evidence>
<sequence>MTSDKCSQASKILRNLDKLEILEKKILECHQEVDEFPLLVPSVVAADGAVAAGRLRTRPDPLVGDLAISTRSETEMATNSGRVAGAAQTGALADGGWAAAVVIECMKHAAGPQRQGRRAYRARRRTR</sequence>
<organism evidence="3">
    <name type="scientific">Angiostrongylus costaricensis</name>
    <name type="common">Nematode worm</name>
    <dbReference type="NCBI Taxonomy" id="334426"/>
    <lineage>
        <taxon>Eukaryota</taxon>
        <taxon>Metazoa</taxon>
        <taxon>Ecdysozoa</taxon>
        <taxon>Nematoda</taxon>
        <taxon>Chromadorea</taxon>
        <taxon>Rhabditida</taxon>
        <taxon>Rhabditina</taxon>
        <taxon>Rhabditomorpha</taxon>
        <taxon>Strongyloidea</taxon>
        <taxon>Metastrongylidae</taxon>
        <taxon>Angiostrongylus</taxon>
    </lineage>
</organism>
<evidence type="ECO:0000313" key="3">
    <source>
        <dbReference type="WBParaSite" id="ACOC_0000192601-mRNA-1"/>
    </source>
</evidence>
<dbReference type="WBParaSite" id="ACOC_0000192601-mRNA-1">
    <property type="protein sequence ID" value="ACOC_0000192601-mRNA-1"/>
    <property type="gene ID" value="ACOC_0000192601"/>
</dbReference>
<reference evidence="1 2" key="2">
    <citation type="submission" date="2018-11" db="EMBL/GenBank/DDBJ databases">
        <authorList>
            <consortium name="Pathogen Informatics"/>
        </authorList>
    </citation>
    <scope>NUCLEOTIDE SEQUENCE [LARGE SCALE GENOMIC DNA]</scope>
    <source>
        <strain evidence="1 2">Costa Rica</strain>
    </source>
</reference>
<gene>
    <name evidence="1" type="ORF">ACOC_LOCUS1927</name>
</gene>